<protein>
    <recommendedName>
        <fullName evidence="5">DNA 3'-5' helicase</fullName>
        <ecNumber evidence="5">5.6.2.4</ecNumber>
    </recommendedName>
</protein>
<dbReference type="InterPro" id="IPR014001">
    <property type="entry name" value="Helicase_ATP-bd"/>
</dbReference>
<comment type="similarity">
    <text evidence="1">Belongs to the helicase family. RecQ subfamily.</text>
</comment>
<feature type="domain" description="Helicase ATP-binding" evidence="8">
    <location>
        <begin position="215"/>
        <end position="373"/>
    </location>
</feature>
<dbReference type="EC" id="5.6.2.4" evidence="5"/>
<feature type="signal peptide" evidence="7">
    <location>
        <begin position="1"/>
        <end position="17"/>
    </location>
</feature>
<dbReference type="PANTHER" id="PTHR13710:SF154">
    <property type="entry name" value="RECQ HELICASE, PUTATIVE (AFU_ORTHOLOGUE AFUA_6G14720)-RELATED"/>
    <property type="match status" value="1"/>
</dbReference>
<dbReference type="SMART" id="SM00487">
    <property type="entry name" value="DEXDc"/>
    <property type="match status" value="1"/>
</dbReference>
<keyword evidence="2" id="KW-0547">Nucleotide-binding</keyword>
<dbReference type="EMBL" id="JANBVO010000107">
    <property type="protein sequence ID" value="KAJ9130107.1"/>
    <property type="molecule type" value="Genomic_DNA"/>
</dbReference>
<accession>A0AA38R2A4</accession>
<dbReference type="SUPFAM" id="SSF52540">
    <property type="entry name" value="P-loop containing nucleoside triphosphate hydrolases"/>
    <property type="match status" value="1"/>
</dbReference>
<name>A0AA38R2A4_9PEZI</name>
<dbReference type="InterPro" id="IPR027417">
    <property type="entry name" value="P-loop_NTPase"/>
</dbReference>
<keyword evidence="3" id="KW-0067">ATP-binding</keyword>
<dbReference type="GO" id="GO:0005737">
    <property type="term" value="C:cytoplasm"/>
    <property type="evidence" value="ECO:0007669"/>
    <property type="project" value="TreeGrafter"/>
</dbReference>
<dbReference type="GO" id="GO:0000724">
    <property type="term" value="P:double-strand break repair via homologous recombination"/>
    <property type="evidence" value="ECO:0007669"/>
    <property type="project" value="TreeGrafter"/>
</dbReference>
<dbReference type="AlphaFoldDB" id="A0AA38R2A4"/>
<evidence type="ECO:0000256" key="4">
    <source>
        <dbReference type="ARBA" id="ARBA00034617"/>
    </source>
</evidence>
<dbReference type="PANTHER" id="PTHR13710">
    <property type="entry name" value="DNA HELICASE RECQ FAMILY MEMBER"/>
    <property type="match status" value="1"/>
</dbReference>
<keyword evidence="10" id="KW-0347">Helicase</keyword>
<evidence type="ECO:0000313" key="11">
    <source>
        <dbReference type="Proteomes" id="UP001174694"/>
    </source>
</evidence>
<comment type="caution">
    <text evidence="10">The sequence shown here is derived from an EMBL/GenBank/DDBJ whole genome shotgun (WGS) entry which is preliminary data.</text>
</comment>
<feature type="chain" id="PRO_5041367336" description="DNA 3'-5' helicase" evidence="7">
    <location>
        <begin position="18"/>
        <end position="803"/>
    </location>
</feature>
<dbReference type="Pfam" id="PF00270">
    <property type="entry name" value="DEAD"/>
    <property type="match status" value="1"/>
</dbReference>
<dbReference type="GO" id="GO:0043138">
    <property type="term" value="F:3'-5' DNA helicase activity"/>
    <property type="evidence" value="ECO:0007669"/>
    <property type="project" value="UniProtKB-EC"/>
</dbReference>
<evidence type="ECO:0000256" key="6">
    <source>
        <dbReference type="SAM" id="MobiDB-lite"/>
    </source>
</evidence>
<feature type="region of interest" description="Disordered" evidence="6">
    <location>
        <begin position="585"/>
        <end position="628"/>
    </location>
</feature>
<dbReference type="SMART" id="SM00490">
    <property type="entry name" value="HELICc"/>
    <property type="match status" value="1"/>
</dbReference>
<sequence>MLLTYLALVLPLRQIFLRQSKPDALLSPYLWSTLDGEVWRDTAVSSCLRRACARAVVPQFQVAWWRQAAASITKEKFSARERANFDLEDAAATEEVEEEAELAYLAGMSNHSFRTFNHSYAGSTTLTVSTLLHRAHRASQSWRDLFRFDQLLQGKRPRAVSDAEARRLLDACKKARFRARPAAREDTLVAVARGLHNDPDLQLRRPGQRDAMLATVGPRAADDVVAVLATGSGKTLVVMVAAALEGAATTILILPTVALRSDMIGRLNRVRLRHHVWSPGSTRSAPLVIASAEAACTPGFLGYAHRLADRRQLDRIVVDECHLTITASDYRQSMSQLAWYVRQVRTQTVWLTATLPPIYRELFLEHNKLVRPRIVRESTNRPNLRYIVRRERGPGGLSERAARLVQACCEGADLLQGERDRIILYCPTKELVAELADMLDCPSYTADSGTESEKAAIIEQWLGAADSRAIVATSALGPGFDYPHVRWVIHVGPPDLMTNFSQESGRAGRDGKPAESIVLLSAAWQPRLDRPLGRDEEAMQLYLTQQDCSRAVLSRFLDEKEDWRWCMEGEDELCEVCPKHHTERRPSDLELRLPAPDTPTGPRGSTRPEQVESGGGGVRGPGRDAEYAGPDEVLRQDMVQEDILGRFEADLETMRGCCLLCRVQGGRPFDDHRATSCSRRWSWIKAKTAVMRSCERDGRPWMADFAACFWCYLPQTICRRADPEAEEDGEEAEKECRFRDMVMPLCYGAFYRPGPRALVKERFRQSFRDIDDYMRWLGQSATLGGVPCVQAVCVAAVLLAEFG</sequence>
<dbReference type="PROSITE" id="PS51194">
    <property type="entry name" value="HELICASE_CTER"/>
    <property type="match status" value="1"/>
</dbReference>
<dbReference type="GO" id="GO:0003676">
    <property type="term" value="F:nucleic acid binding"/>
    <property type="evidence" value="ECO:0007669"/>
    <property type="project" value="InterPro"/>
</dbReference>
<evidence type="ECO:0000256" key="3">
    <source>
        <dbReference type="ARBA" id="ARBA00022840"/>
    </source>
</evidence>
<evidence type="ECO:0000256" key="7">
    <source>
        <dbReference type="SAM" id="SignalP"/>
    </source>
</evidence>
<dbReference type="InterPro" id="IPR001650">
    <property type="entry name" value="Helicase_C-like"/>
</dbReference>
<evidence type="ECO:0000256" key="1">
    <source>
        <dbReference type="ARBA" id="ARBA00005446"/>
    </source>
</evidence>
<dbReference type="InterPro" id="IPR011545">
    <property type="entry name" value="DEAD/DEAH_box_helicase_dom"/>
</dbReference>
<evidence type="ECO:0000256" key="2">
    <source>
        <dbReference type="ARBA" id="ARBA00022741"/>
    </source>
</evidence>
<dbReference type="GO" id="GO:0005524">
    <property type="term" value="F:ATP binding"/>
    <property type="evidence" value="ECO:0007669"/>
    <property type="project" value="UniProtKB-KW"/>
</dbReference>
<evidence type="ECO:0000259" key="9">
    <source>
        <dbReference type="PROSITE" id="PS51194"/>
    </source>
</evidence>
<dbReference type="Pfam" id="PF00271">
    <property type="entry name" value="Helicase_C"/>
    <property type="match status" value="1"/>
</dbReference>
<dbReference type="GO" id="GO:0009378">
    <property type="term" value="F:four-way junction helicase activity"/>
    <property type="evidence" value="ECO:0007669"/>
    <property type="project" value="TreeGrafter"/>
</dbReference>
<keyword evidence="11" id="KW-1185">Reference proteome</keyword>
<evidence type="ECO:0000256" key="5">
    <source>
        <dbReference type="ARBA" id="ARBA00034808"/>
    </source>
</evidence>
<keyword evidence="7" id="KW-0732">Signal</keyword>
<evidence type="ECO:0000313" key="10">
    <source>
        <dbReference type="EMBL" id="KAJ9130107.1"/>
    </source>
</evidence>
<comment type="catalytic activity">
    <reaction evidence="4">
        <text>Couples ATP hydrolysis with the unwinding of duplex DNA by translocating in the 3'-5' direction.</text>
        <dbReference type="EC" id="5.6.2.4"/>
    </reaction>
</comment>
<dbReference type="PROSITE" id="PS51192">
    <property type="entry name" value="HELICASE_ATP_BIND_1"/>
    <property type="match status" value="1"/>
</dbReference>
<reference evidence="10" key="1">
    <citation type="submission" date="2022-07" db="EMBL/GenBank/DDBJ databases">
        <title>Fungi with potential for degradation of polypropylene.</title>
        <authorList>
            <person name="Gostincar C."/>
        </authorList>
    </citation>
    <scope>NUCLEOTIDE SEQUENCE</scope>
    <source>
        <strain evidence="10">EXF-13308</strain>
    </source>
</reference>
<dbReference type="Proteomes" id="UP001174694">
    <property type="component" value="Unassembled WGS sequence"/>
</dbReference>
<proteinExistence type="inferred from homology"/>
<organism evidence="10 11">
    <name type="scientific">Pleurostoma richardsiae</name>
    <dbReference type="NCBI Taxonomy" id="41990"/>
    <lineage>
        <taxon>Eukaryota</taxon>
        <taxon>Fungi</taxon>
        <taxon>Dikarya</taxon>
        <taxon>Ascomycota</taxon>
        <taxon>Pezizomycotina</taxon>
        <taxon>Sordariomycetes</taxon>
        <taxon>Sordariomycetidae</taxon>
        <taxon>Calosphaeriales</taxon>
        <taxon>Pleurostomataceae</taxon>
        <taxon>Pleurostoma</taxon>
    </lineage>
</organism>
<feature type="domain" description="Helicase C-terminal" evidence="9">
    <location>
        <begin position="410"/>
        <end position="564"/>
    </location>
</feature>
<dbReference type="GO" id="GO:0005694">
    <property type="term" value="C:chromosome"/>
    <property type="evidence" value="ECO:0007669"/>
    <property type="project" value="TreeGrafter"/>
</dbReference>
<keyword evidence="10" id="KW-0378">Hydrolase</keyword>
<evidence type="ECO:0000259" key="8">
    <source>
        <dbReference type="PROSITE" id="PS51192"/>
    </source>
</evidence>
<gene>
    <name evidence="10" type="ORF">NKR23_g12348</name>
</gene>
<dbReference type="Gene3D" id="3.40.50.300">
    <property type="entry name" value="P-loop containing nucleotide triphosphate hydrolases"/>
    <property type="match status" value="2"/>
</dbReference>